<evidence type="ECO:0000313" key="1">
    <source>
        <dbReference type="EMBL" id="JAD14516.1"/>
    </source>
</evidence>
<reference evidence="1" key="1">
    <citation type="submission" date="2014-09" db="EMBL/GenBank/DDBJ databases">
        <authorList>
            <person name="Magalhaes I.L.F."/>
            <person name="Oliveira U."/>
            <person name="Santos F.R."/>
            <person name="Vidigal T.H.D.A."/>
            <person name="Brescovit A.D."/>
            <person name="Santos A.J."/>
        </authorList>
    </citation>
    <scope>NUCLEOTIDE SEQUENCE</scope>
    <source>
        <tissue evidence="1">Shoot tissue taken approximately 20 cm above the soil surface</tissue>
    </source>
</reference>
<dbReference type="EMBL" id="GBRH01283379">
    <property type="protein sequence ID" value="JAD14516.1"/>
    <property type="molecule type" value="Transcribed_RNA"/>
</dbReference>
<accession>A0A0A9QS13</accession>
<reference evidence="1" key="2">
    <citation type="journal article" date="2015" name="Data Brief">
        <title>Shoot transcriptome of the giant reed, Arundo donax.</title>
        <authorList>
            <person name="Barrero R.A."/>
            <person name="Guerrero F.D."/>
            <person name="Moolhuijzen P."/>
            <person name="Goolsby J.A."/>
            <person name="Tidwell J."/>
            <person name="Bellgard S.E."/>
            <person name="Bellgard M.I."/>
        </authorList>
    </citation>
    <scope>NUCLEOTIDE SEQUENCE</scope>
    <source>
        <tissue evidence="1">Shoot tissue taken approximately 20 cm above the soil surface</tissue>
    </source>
</reference>
<organism evidence="1">
    <name type="scientific">Arundo donax</name>
    <name type="common">Giant reed</name>
    <name type="synonym">Donax arundinaceus</name>
    <dbReference type="NCBI Taxonomy" id="35708"/>
    <lineage>
        <taxon>Eukaryota</taxon>
        <taxon>Viridiplantae</taxon>
        <taxon>Streptophyta</taxon>
        <taxon>Embryophyta</taxon>
        <taxon>Tracheophyta</taxon>
        <taxon>Spermatophyta</taxon>
        <taxon>Magnoliopsida</taxon>
        <taxon>Liliopsida</taxon>
        <taxon>Poales</taxon>
        <taxon>Poaceae</taxon>
        <taxon>PACMAD clade</taxon>
        <taxon>Arundinoideae</taxon>
        <taxon>Arundineae</taxon>
        <taxon>Arundo</taxon>
    </lineage>
</organism>
<sequence>MGNSRRRRRWLE</sequence>
<proteinExistence type="predicted"/>
<protein>
    <submittedName>
        <fullName evidence="1">Uncharacterized protein</fullName>
    </submittedName>
</protein>
<name>A0A0A9QS13_ARUDO</name>